<comment type="caution">
    <text evidence="1">The sequence shown here is derived from an EMBL/GenBank/DDBJ whole genome shotgun (WGS) entry which is preliminary data.</text>
</comment>
<proteinExistence type="predicted"/>
<sequence length="55" mass="6575">MYYYWKKKGIMPSFFYTMDKGEFKLIEAFFTMELEEEIEKMKSGYGFCPFIGGGE</sequence>
<dbReference type="EMBL" id="JAGGJX010000001">
    <property type="protein sequence ID" value="MBP1854437.1"/>
    <property type="molecule type" value="Genomic_DNA"/>
</dbReference>
<evidence type="ECO:0000313" key="1">
    <source>
        <dbReference type="EMBL" id="MBP1854437.1"/>
    </source>
</evidence>
<organism evidence="1 2">
    <name type="scientific">Metaclostridioides mangenotii</name>
    <dbReference type="NCBI Taxonomy" id="1540"/>
    <lineage>
        <taxon>Bacteria</taxon>
        <taxon>Bacillati</taxon>
        <taxon>Bacillota</taxon>
        <taxon>Clostridia</taxon>
        <taxon>Peptostreptococcales</taxon>
        <taxon>Peptostreptococcaceae</taxon>
        <taxon>Metaclostridioides</taxon>
    </lineage>
</organism>
<dbReference type="RefSeq" id="WP_343749133.1">
    <property type="nucleotide sequence ID" value="NZ_BAAACS010000017.1"/>
</dbReference>
<protein>
    <submittedName>
        <fullName evidence="1">Uncharacterized protein</fullName>
    </submittedName>
</protein>
<accession>A0ABS4E914</accession>
<keyword evidence="2" id="KW-1185">Reference proteome</keyword>
<evidence type="ECO:0000313" key="2">
    <source>
        <dbReference type="Proteomes" id="UP000767291"/>
    </source>
</evidence>
<gene>
    <name evidence="1" type="ORF">J2Z43_000827</name>
</gene>
<reference evidence="1 2" key="1">
    <citation type="submission" date="2021-03" db="EMBL/GenBank/DDBJ databases">
        <title>Genomic Encyclopedia of Type Strains, Phase IV (KMG-IV): sequencing the most valuable type-strain genomes for metagenomic binning, comparative biology and taxonomic classification.</title>
        <authorList>
            <person name="Goeker M."/>
        </authorList>
    </citation>
    <scope>NUCLEOTIDE SEQUENCE [LARGE SCALE GENOMIC DNA]</scope>
    <source>
        <strain evidence="1 2">DSM 1289</strain>
    </source>
</reference>
<dbReference type="Proteomes" id="UP000767291">
    <property type="component" value="Unassembled WGS sequence"/>
</dbReference>
<name>A0ABS4E914_9FIRM</name>